<dbReference type="GO" id="GO:0031861">
    <property type="term" value="F:prolactin-releasing peptide receptor binding"/>
    <property type="evidence" value="ECO:0007669"/>
    <property type="project" value="TreeGrafter"/>
</dbReference>
<dbReference type="GO" id="GO:0006112">
    <property type="term" value="P:energy reserve metabolic process"/>
    <property type="evidence" value="ECO:0007669"/>
    <property type="project" value="Ensembl"/>
</dbReference>
<dbReference type="InterPro" id="IPR026194">
    <property type="entry name" value="PrRP"/>
</dbReference>
<dbReference type="GeneTree" id="ENSGT00390000005489"/>
<feature type="region of interest" description="Disordered" evidence="1">
    <location>
        <begin position="54"/>
        <end position="87"/>
    </location>
</feature>
<accession>H0VXU1</accession>
<dbReference type="Proteomes" id="UP000005447">
    <property type="component" value="Unassembled WGS sequence"/>
</dbReference>
<evidence type="ECO:0000256" key="2">
    <source>
        <dbReference type="SAM" id="SignalP"/>
    </source>
</evidence>
<dbReference type="GO" id="GO:0042755">
    <property type="term" value="P:eating behavior"/>
    <property type="evidence" value="ECO:0007669"/>
    <property type="project" value="Ensembl"/>
</dbReference>
<dbReference type="STRING" id="10141.ENSCPOP00000015521"/>
<dbReference type="InParanoid" id="H0VXU1"/>
<dbReference type="Bgee" id="ENSCPOG00000020075">
    <property type="expression patterns" value="Expressed in hypothalamus and 1 other cell type or tissue"/>
</dbReference>
<evidence type="ECO:0000313" key="3">
    <source>
        <dbReference type="Ensembl" id="ENSCPOP00000015521.2"/>
    </source>
</evidence>
<protein>
    <submittedName>
        <fullName evidence="3">Prolactin releasing hormone</fullName>
    </submittedName>
</protein>
<dbReference type="PANTHER" id="PTHR17206:SF1">
    <property type="entry name" value="PROLACTIN-RELEASING PEPTIDE"/>
    <property type="match status" value="1"/>
</dbReference>
<dbReference type="Ensembl" id="ENSCPOT00000022293.2">
    <property type="protein sequence ID" value="ENSCPOP00000015521.2"/>
    <property type="gene ID" value="ENSCPOG00000020075.2"/>
</dbReference>
<gene>
    <name evidence="3" type="primary">PRLH</name>
</gene>
<reference evidence="3" key="3">
    <citation type="submission" date="2025-09" db="UniProtKB">
        <authorList>
            <consortium name="Ensembl"/>
        </authorList>
    </citation>
    <scope>IDENTIFICATION</scope>
    <source>
        <strain evidence="3">2N</strain>
    </source>
</reference>
<dbReference type="GO" id="GO:0001894">
    <property type="term" value="P:tissue homeostasis"/>
    <property type="evidence" value="ECO:0007669"/>
    <property type="project" value="Ensembl"/>
</dbReference>
<name>H0VXU1_CAVPO</name>
<keyword evidence="4" id="KW-1185">Reference proteome</keyword>
<dbReference type="GO" id="GO:0040014">
    <property type="term" value="P:regulation of multicellular organism growth"/>
    <property type="evidence" value="ECO:0007669"/>
    <property type="project" value="Ensembl"/>
</dbReference>
<dbReference type="GO" id="GO:0002021">
    <property type="term" value="P:response to dietary excess"/>
    <property type="evidence" value="ECO:0007669"/>
    <property type="project" value="Ensembl"/>
</dbReference>
<proteinExistence type="predicted"/>
<sequence length="87" mass="9497">MAAPRAWLFCLLLLVLGLRTAASRARQHSMEVRAPDINPAWYAGRGIRPVGRFGRRGAALPEGPRSSPQCPLTCRRVLGGPEAPHTR</sequence>
<feature type="signal peptide" evidence="2">
    <location>
        <begin position="1"/>
        <end position="25"/>
    </location>
</feature>
<dbReference type="VEuPathDB" id="HostDB:ENSCPOG00000020075"/>
<dbReference type="eggNOG" id="ENOG502S7XA">
    <property type="taxonomic scope" value="Eukaryota"/>
</dbReference>
<organism evidence="3 4">
    <name type="scientific">Cavia porcellus</name>
    <name type="common">Guinea pig</name>
    <dbReference type="NCBI Taxonomy" id="10141"/>
    <lineage>
        <taxon>Eukaryota</taxon>
        <taxon>Metazoa</taxon>
        <taxon>Chordata</taxon>
        <taxon>Craniata</taxon>
        <taxon>Vertebrata</taxon>
        <taxon>Euteleostomi</taxon>
        <taxon>Mammalia</taxon>
        <taxon>Eutheria</taxon>
        <taxon>Euarchontoglires</taxon>
        <taxon>Glires</taxon>
        <taxon>Rodentia</taxon>
        <taxon>Hystricomorpha</taxon>
        <taxon>Caviidae</taxon>
        <taxon>Cavia</taxon>
    </lineage>
</organism>
<dbReference type="Pfam" id="PF15172">
    <property type="entry name" value="Prolactin_RP"/>
    <property type="match status" value="1"/>
</dbReference>
<feature type="chain" id="PRO_5013243426" evidence="2">
    <location>
        <begin position="26"/>
        <end position="87"/>
    </location>
</feature>
<dbReference type="GO" id="GO:0006629">
    <property type="term" value="P:lipid metabolic process"/>
    <property type="evidence" value="ECO:0007669"/>
    <property type="project" value="Ensembl"/>
</dbReference>
<reference evidence="4" key="1">
    <citation type="journal article" date="2011" name="Nature">
        <title>A high-resolution map of human evolutionary constraint using 29 mammals.</title>
        <authorList>
            <person name="Lindblad-Toh K."/>
            <person name="Garber M."/>
            <person name="Zuk O."/>
            <person name="Lin M.F."/>
            <person name="Parker B.J."/>
            <person name="Washietl S."/>
            <person name="Kheradpour P."/>
            <person name="Ernst J."/>
            <person name="Jordan G."/>
            <person name="Mauceli E."/>
            <person name="Ward L.D."/>
            <person name="Lowe C.B."/>
            <person name="Holloway A.K."/>
            <person name="Clamp M."/>
            <person name="Gnerre S."/>
            <person name="Alfoldi J."/>
            <person name="Beal K."/>
            <person name="Chang J."/>
            <person name="Clawson H."/>
            <person name="Cuff J."/>
            <person name="Di Palma F."/>
            <person name="Fitzgerald S."/>
            <person name="Flicek P."/>
            <person name="Guttman M."/>
            <person name="Hubisz M.J."/>
            <person name="Jaffe D.B."/>
            <person name="Jungreis I."/>
            <person name="Kent W.J."/>
            <person name="Kostka D."/>
            <person name="Lara M."/>
            <person name="Martins A.L."/>
            <person name="Massingham T."/>
            <person name="Moltke I."/>
            <person name="Raney B.J."/>
            <person name="Rasmussen M.D."/>
            <person name="Robinson J."/>
            <person name="Stark A."/>
            <person name="Vilella A.J."/>
            <person name="Wen J."/>
            <person name="Xie X."/>
            <person name="Zody M.C."/>
            <person name="Baldwin J."/>
            <person name="Bloom T."/>
            <person name="Chin C.W."/>
            <person name="Heiman D."/>
            <person name="Nicol R."/>
            <person name="Nusbaum C."/>
            <person name="Young S."/>
            <person name="Wilkinson J."/>
            <person name="Worley K.C."/>
            <person name="Kovar C.L."/>
            <person name="Muzny D.M."/>
            <person name="Gibbs R.A."/>
            <person name="Cree A."/>
            <person name="Dihn H.H."/>
            <person name="Fowler G."/>
            <person name="Jhangiani S."/>
            <person name="Joshi V."/>
            <person name="Lee S."/>
            <person name="Lewis L.R."/>
            <person name="Nazareth L.V."/>
            <person name="Okwuonu G."/>
            <person name="Santibanez J."/>
            <person name="Warren W.C."/>
            <person name="Mardis E.R."/>
            <person name="Weinstock G.M."/>
            <person name="Wilson R.K."/>
            <person name="Delehaunty K."/>
            <person name="Dooling D."/>
            <person name="Fronik C."/>
            <person name="Fulton L."/>
            <person name="Fulton B."/>
            <person name="Graves T."/>
            <person name="Minx P."/>
            <person name="Sodergren E."/>
            <person name="Birney E."/>
            <person name="Margulies E.H."/>
            <person name="Herrero J."/>
            <person name="Green E.D."/>
            <person name="Haussler D."/>
            <person name="Siepel A."/>
            <person name="Goldman N."/>
            <person name="Pollard K.S."/>
            <person name="Pedersen J.S."/>
            <person name="Lander E.S."/>
            <person name="Kellis M."/>
        </authorList>
    </citation>
    <scope>NUCLEOTIDE SEQUENCE [LARGE SCALE GENOMIC DNA]</scope>
    <source>
        <strain evidence="4">2N</strain>
    </source>
</reference>
<dbReference type="GO" id="GO:0045444">
    <property type="term" value="P:fat cell differentiation"/>
    <property type="evidence" value="ECO:0007669"/>
    <property type="project" value="Ensembl"/>
</dbReference>
<dbReference type="GO" id="GO:0007186">
    <property type="term" value="P:G protein-coupled receptor signaling pathway"/>
    <property type="evidence" value="ECO:0007669"/>
    <property type="project" value="TreeGrafter"/>
</dbReference>
<dbReference type="GO" id="GO:0048483">
    <property type="term" value="P:autonomic nervous system development"/>
    <property type="evidence" value="ECO:0007669"/>
    <property type="project" value="Ensembl"/>
</dbReference>
<dbReference type="GO" id="GO:0009749">
    <property type="term" value="P:response to glucose"/>
    <property type="evidence" value="ECO:0007669"/>
    <property type="project" value="Ensembl"/>
</dbReference>
<dbReference type="EMBL" id="AAKN02019273">
    <property type="status" value="NOT_ANNOTATED_CDS"/>
    <property type="molecule type" value="Genomic_DNA"/>
</dbReference>
<dbReference type="AlphaFoldDB" id="H0VXU1"/>
<dbReference type="PANTHER" id="PTHR17206">
    <property type="entry name" value="PROLACTIN-RELEASING PEPTIDE"/>
    <property type="match status" value="1"/>
</dbReference>
<reference evidence="3" key="2">
    <citation type="submission" date="2025-08" db="UniProtKB">
        <authorList>
            <consortium name="Ensembl"/>
        </authorList>
    </citation>
    <scope>IDENTIFICATION</scope>
    <source>
        <strain evidence="3">2N</strain>
    </source>
</reference>
<dbReference type="FunCoup" id="H0VXU1">
    <property type="interactions" value="674"/>
</dbReference>
<evidence type="ECO:0000313" key="4">
    <source>
        <dbReference type="Proteomes" id="UP000005447"/>
    </source>
</evidence>
<dbReference type="GO" id="GO:0032868">
    <property type="term" value="P:response to insulin"/>
    <property type="evidence" value="ECO:0007669"/>
    <property type="project" value="Ensembl"/>
</dbReference>
<keyword evidence="2" id="KW-0732">Signal</keyword>
<dbReference type="OMA" id="RARQHSM"/>
<evidence type="ECO:0000256" key="1">
    <source>
        <dbReference type="SAM" id="MobiDB-lite"/>
    </source>
</evidence>
<dbReference type="HOGENOM" id="CLU_170457_0_0_1"/>
<dbReference type="GO" id="GO:0005184">
    <property type="term" value="F:neuropeptide hormone activity"/>
    <property type="evidence" value="ECO:0007669"/>
    <property type="project" value="TreeGrafter"/>
</dbReference>